<comment type="function">
    <text evidence="10 11">Component of the 90S pre-ribosome involved in the maturation of rRNAs. Required for early cleavages of the pre-RNAs in the 40S ribosomal subunit maturation pathway.</text>
</comment>
<evidence type="ECO:0000313" key="14">
    <source>
        <dbReference type="EMBL" id="WEW61945.1"/>
    </source>
</evidence>
<evidence type="ECO:0000256" key="2">
    <source>
        <dbReference type="ARBA" id="ARBA00009418"/>
    </source>
</evidence>
<dbReference type="PANTHER" id="PTHR21738">
    <property type="entry name" value="RIBOSOMAL RNA PROCESSING PROTEIN 36 HOMOLOG"/>
    <property type="match status" value="1"/>
</dbReference>
<dbReference type="InterPro" id="IPR009292">
    <property type="entry name" value="RRP36"/>
</dbReference>
<feature type="region of interest" description="Disordered" evidence="13">
    <location>
        <begin position="301"/>
        <end position="333"/>
    </location>
</feature>
<evidence type="ECO:0000256" key="4">
    <source>
        <dbReference type="ARBA" id="ARBA00016695"/>
    </source>
</evidence>
<dbReference type="AlphaFoldDB" id="A0AAF0ILF4"/>
<feature type="compositionally biased region" description="Basic and acidic residues" evidence="13">
    <location>
        <begin position="133"/>
        <end position="142"/>
    </location>
</feature>
<keyword evidence="6 11" id="KW-0698">rRNA processing</keyword>
<evidence type="ECO:0000256" key="5">
    <source>
        <dbReference type="ARBA" id="ARBA00022517"/>
    </source>
</evidence>
<evidence type="ECO:0000256" key="9">
    <source>
        <dbReference type="ARBA" id="ARBA00023274"/>
    </source>
</evidence>
<evidence type="ECO:0000256" key="3">
    <source>
        <dbReference type="ARBA" id="ARBA00011167"/>
    </source>
</evidence>
<evidence type="ECO:0000256" key="13">
    <source>
        <dbReference type="SAM" id="MobiDB-lite"/>
    </source>
</evidence>
<feature type="compositionally biased region" description="Basic residues" evidence="13">
    <location>
        <begin position="143"/>
        <end position="154"/>
    </location>
</feature>
<dbReference type="Proteomes" id="UP001219355">
    <property type="component" value="Chromosome 5"/>
</dbReference>
<keyword evidence="9 11" id="KW-0687">Ribonucleoprotein</keyword>
<gene>
    <name evidence="14" type="primary">RRP36</name>
    <name evidence="14" type="ORF">PRK78_007445</name>
</gene>
<comment type="similarity">
    <text evidence="2 11">Belongs to the RRP36 family.</text>
</comment>
<evidence type="ECO:0000256" key="7">
    <source>
        <dbReference type="ARBA" id="ARBA00023054"/>
    </source>
</evidence>
<name>A0AAF0ILF4_9EURO</name>
<sequence length="333" mass="38113">MTLSSSLNRRIKAHVEEDDFEEFSDSSPSASDRSEVDSDEPEASSEPVSDEESEDEDEDLSDTSGPENATIDTSLNQISFGALAKAQASLGSAGKRKRDHKPEKESDPSPLHNIHRRFRAAREEKDGAEEEKPDPSTHEAREHHKKPLPHRSSKHAPTVQSSKLAVSRKRTVVDPGATTAPKPRDPRFDPVVLSHSTTQAAATNKNYSFLTDYRHAELAALKQQYAQNKDALEKEKLNLTIASMVDKWRAWEWKQRMKEVMAEHKRKERELIREGRKSKPYFLKKGDVKKEVLKQRYEEMGAKERQKSIERRRKKVAARERREMPAVRRTVEE</sequence>
<dbReference type="GO" id="GO:0030686">
    <property type="term" value="C:90S preribosome"/>
    <property type="evidence" value="ECO:0007669"/>
    <property type="project" value="TreeGrafter"/>
</dbReference>
<dbReference type="PANTHER" id="PTHR21738:SF0">
    <property type="entry name" value="RIBOSOMAL RNA PROCESSING PROTEIN 36 HOMOLOG"/>
    <property type="match status" value="1"/>
</dbReference>
<evidence type="ECO:0000256" key="1">
    <source>
        <dbReference type="ARBA" id="ARBA00004604"/>
    </source>
</evidence>
<evidence type="ECO:0000256" key="6">
    <source>
        <dbReference type="ARBA" id="ARBA00022552"/>
    </source>
</evidence>
<keyword evidence="15" id="KW-1185">Reference proteome</keyword>
<feature type="compositionally biased region" description="Acidic residues" evidence="13">
    <location>
        <begin position="37"/>
        <end position="61"/>
    </location>
</feature>
<dbReference type="GO" id="GO:0005730">
    <property type="term" value="C:nucleolus"/>
    <property type="evidence" value="ECO:0007669"/>
    <property type="project" value="UniProtKB-SubCell"/>
</dbReference>
<evidence type="ECO:0000256" key="8">
    <source>
        <dbReference type="ARBA" id="ARBA00023242"/>
    </source>
</evidence>
<feature type="compositionally biased region" description="Basic and acidic residues" evidence="13">
    <location>
        <begin position="317"/>
        <end position="333"/>
    </location>
</feature>
<evidence type="ECO:0000313" key="15">
    <source>
        <dbReference type="Proteomes" id="UP001219355"/>
    </source>
</evidence>
<comment type="subcellular location">
    <subcellularLocation>
        <location evidence="1 11">Nucleus</location>
        <location evidence="1 11">Nucleolus</location>
    </subcellularLocation>
</comment>
<proteinExistence type="inferred from homology"/>
<organism evidence="14 15">
    <name type="scientific">Emydomyces testavorans</name>
    <dbReference type="NCBI Taxonomy" id="2070801"/>
    <lineage>
        <taxon>Eukaryota</taxon>
        <taxon>Fungi</taxon>
        <taxon>Dikarya</taxon>
        <taxon>Ascomycota</taxon>
        <taxon>Pezizomycotina</taxon>
        <taxon>Eurotiomycetes</taxon>
        <taxon>Eurotiomycetidae</taxon>
        <taxon>Onygenales</taxon>
        <taxon>Nannizziopsiaceae</taxon>
        <taxon>Emydomyces</taxon>
    </lineage>
</organism>
<dbReference type="EMBL" id="CP120631">
    <property type="protein sequence ID" value="WEW61945.1"/>
    <property type="molecule type" value="Genomic_DNA"/>
</dbReference>
<protein>
    <recommendedName>
        <fullName evidence="4 11">rRNA biogenesis protein RRP36</fullName>
    </recommendedName>
</protein>
<feature type="coiled-coil region" evidence="12">
    <location>
        <begin position="215"/>
        <end position="274"/>
    </location>
</feature>
<accession>A0AAF0ILF4</accession>
<feature type="region of interest" description="Disordered" evidence="13">
    <location>
        <begin position="1"/>
        <end position="190"/>
    </location>
</feature>
<evidence type="ECO:0000256" key="10">
    <source>
        <dbReference type="ARBA" id="ARBA00025053"/>
    </source>
</evidence>
<keyword evidence="5 11" id="KW-0690">Ribosome biogenesis</keyword>
<keyword evidence="7 12" id="KW-0175">Coiled coil</keyword>
<evidence type="ECO:0000256" key="12">
    <source>
        <dbReference type="SAM" id="Coils"/>
    </source>
</evidence>
<feature type="compositionally biased region" description="Polar residues" evidence="13">
    <location>
        <begin position="63"/>
        <end position="79"/>
    </location>
</feature>
<keyword evidence="8 11" id="KW-0539">Nucleus</keyword>
<dbReference type="Pfam" id="PF06102">
    <property type="entry name" value="RRP36"/>
    <property type="match status" value="1"/>
</dbReference>
<comment type="subunit">
    <text evidence="3 11">Associates with 90S and pre-40S pre-ribosomal particles.</text>
</comment>
<evidence type="ECO:0000256" key="11">
    <source>
        <dbReference type="RuleBase" id="RU368027"/>
    </source>
</evidence>
<reference evidence="14" key="1">
    <citation type="submission" date="2023-03" db="EMBL/GenBank/DDBJ databases">
        <title>Emydomyces testavorans Genome Sequence.</title>
        <authorList>
            <person name="Hoyer L."/>
        </authorList>
    </citation>
    <scope>NUCLEOTIDE SEQUENCE</scope>
    <source>
        <strain evidence="14">16-2883</strain>
    </source>
</reference>
<dbReference type="GO" id="GO:0000462">
    <property type="term" value="P:maturation of SSU-rRNA from tricistronic rRNA transcript (SSU-rRNA, 5.8S rRNA, LSU-rRNA)"/>
    <property type="evidence" value="ECO:0007669"/>
    <property type="project" value="TreeGrafter"/>
</dbReference>